<sequence>MATVTELKKAYNEFCKEKLNSTVNDFVKDITDLLLEGIPQCKLSVSKELVINEEQMEFAKIIKERVIFKLEDMELDVKEDSPDVITITADF</sequence>
<gene>
    <name evidence="1" type="ORF">EZS27_016954</name>
</gene>
<comment type="caution">
    <text evidence="1">The sequence shown here is derived from an EMBL/GenBank/DDBJ whole genome shotgun (WGS) entry which is preliminary data.</text>
</comment>
<organism evidence="1">
    <name type="scientific">termite gut metagenome</name>
    <dbReference type="NCBI Taxonomy" id="433724"/>
    <lineage>
        <taxon>unclassified sequences</taxon>
        <taxon>metagenomes</taxon>
        <taxon>organismal metagenomes</taxon>
    </lineage>
</organism>
<reference evidence="1" key="1">
    <citation type="submission" date="2019-03" db="EMBL/GenBank/DDBJ databases">
        <title>Single cell metagenomics reveals metabolic interactions within the superorganism composed of flagellate Streblomastix strix and complex community of Bacteroidetes bacteria on its surface.</title>
        <authorList>
            <person name="Treitli S.C."/>
            <person name="Kolisko M."/>
            <person name="Husnik F."/>
            <person name="Keeling P."/>
            <person name="Hampl V."/>
        </authorList>
    </citation>
    <scope>NUCLEOTIDE SEQUENCE</scope>
    <source>
        <strain evidence="1">STM</strain>
    </source>
</reference>
<accession>A0A5J4RM71</accession>
<evidence type="ECO:0000313" key="1">
    <source>
        <dbReference type="EMBL" id="KAA6334748.1"/>
    </source>
</evidence>
<dbReference type="EMBL" id="SNRY01000964">
    <property type="protein sequence ID" value="KAA6334748.1"/>
    <property type="molecule type" value="Genomic_DNA"/>
</dbReference>
<proteinExistence type="predicted"/>
<name>A0A5J4RM71_9ZZZZ</name>
<protein>
    <submittedName>
        <fullName evidence="1">Uncharacterized protein</fullName>
    </submittedName>
</protein>
<dbReference type="AlphaFoldDB" id="A0A5J4RM71"/>